<dbReference type="EC" id="5.1.1.7" evidence="3 8"/>
<keyword evidence="4 8" id="KW-0028">Amino-acid biosynthesis</keyword>
<dbReference type="AlphaFoldDB" id="A0A2G4R102"/>
<sequence>MKVFKYCASGNDFVIFNAGKKANRSELALLLCNRYEGVGADGMIVILPHEKYDFEWEFYNKDGSRAAMCGNGSRAAAHFAYYNNGVGSKMRFLSEAGVIEASVKKSGVEVVLGGARDIKEPFEFGGRVWQHCDTGVPHLVHFCENIEEFDKKTCQILRKKYNANVNFAQIIDDKLMKVRTFERGVEDETLACGTGMGACFYLAYLQKRIKDKVKVVPKSGEQLGFSLKDEKIYFKGKVKCCFEANYYFS</sequence>
<dbReference type="SUPFAM" id="SSF54506">
    <property type="entry name" value="Diaminopimelate epimerase-like"/>
    <property type="match status" value="2"/>
</dbReference>
<feature type="binding site" evidence="8">
    <location>
        <begin position="70"/>
        <end position="71"/>
    </location>
    <ligand>
        <name>substrate</name>
    </ligand>
</feature>
<gene>
    <name evidence="8" type="primary">dapF</name>
    <name evidence="11" type="ORF">AA994_07840</name>
    <name evidence="10" type="ORF">CVU5213_04230</name>
</gene>
<comment type="pathway">
    <text evidence="1 8">Amino-acid biosynthesis; L-lysine biosynthesis via DAP pathway; DL-2,6-diaminopimelate from LL-2,6-diaminopimelate: step 1/1.</text>
</comment>
<feature type="binding site" evidence="8">
    <location>
        <begin position="193"/>
        <end position="194"/>
    </location>
    <ligand>
        <name>substrate</name>
    </ligand>
</feature>
<comment type="catalytic activity">
    <reaction evidence="7 8">
        <text>(2S,6S)-2,6-diaminopimelate = meso-2,6-diaminopimelate</text>
        <dbReference type="Rhea" id="RHEA:15393"/>
        <dbReference type="ChEBI" id="CHEBI:57609"/>
        <dbReference type="ChEBI" id="CHEBI:57791"/>
        <dbReference type="EC" id="5.1.1.7"/>
    </reaction>
</comment>
<keyword evidence="6 8" id="KW-0413">Isomerase</keyword>
<dbReference type="EMBL" id="LDWY01000092">
    <property type="protein sequence ID" value="PHY89505.1"/>
    <property type="molecule type" value="Genomic_DNA"/>
</dbReference>
<dbReference type="Proteomes" id="UP000237472">
    <property type="component" value="Unassembled WGS sequence"/>
</dbReference>
<comment type="similarity">
    <text evidence="2 8">Belongs to the diaminopimelate epimerase family.</text>
</comment>
<evidence type="ECO:0000256" key="9">
    <source>
        <dbReference type="PROSITE-ProRule" id="PRU10125"/>
    </source>
</evidence>
<dbReference type="GO" id="GO:0005829">
    <property type="term" value="C:cytosol"/>
    <property type="evidence" value="ECO:0007669"/>
    <property type="project" value="TreeGrafter"/>
</dbReference>
<dbReference type="Proteomes" id="UP000811399">
    <property type="component" value="Unassembled WGS sequence"/>
</dbReference>
<dbReference type="GeneID" id="77265915"/>
<evidence type="ECO:0000256" key="6">
    <source>
        <dbReference type="ARBA" id="ARBA00023235"/>
    </source>
</evidence>
<evidence type="ECO:0000256" key="4">
    <source>
        <dbReference type="ARBA" id="ARBA00022605"/>
    </source>
</evidence>
<feature type="binding site" evidence="8">
    <location>
        <position position="164"/>
    </location>
    <ligand>
        <name>substrate</name>
    </ligand>
</feature>
<keyword evidence="8" id="KW-0963">Cytoplasm</keyword>
<feature type="active site" evidence="9">
    <location>
        <position position="69"/>
    </location>
</feature>
<accession>A0A2G4R102</accession>
<name>A0A2G4R102_9BACT</name>
<comment type="caution">
    <text evidence="8">Lacks conserved residue(s) required for the propagation of feature annotation.</text>
</comment>
<keyword evidence="5 8" id="KW-0457">Lysine biosynthesis</keyword>
<evidence type="ECO:0000256" key="7">
    <source>
        <dbReference type="ARBA" id="ARBA00051712"/>
    </source>
</evidence>
<feature type="binding site" evidence="8">
    <location>
        <position position="11"/>
    </location>
    <ligand>
        <name>substrate</name>
    </ligand>
</feature>
<dbReference type="GO" id="GO:0009089">
    <property type="term" value="P:lysine biosynthetic process via diaminopimelate"/>
    <property type="evidence" value="ECO:0007669"/>
    <property type="project" value="UniProtKB-UniRule"/>
</dbReference>
<evidence type="ECO:0000256" key="2">
    <source>
        <dbReference type="ARBA" id="ARBA00010219"/>
    </source>
</evidence>
<dbReference type="NCBIfam" id="TIGR00652">
    <property type="entry name" value="DapF"/>
    <property type="match status" value="1"/>
</dbReference>
<dbReference type="InterPro" id="IPR018510">
    <property type="entry name" value="DAP_epimerase_AS"/>
</dbReference>
<dbReference type="RefSeq" id="WP_099462652.1">
    <property type="nucleotide sequence ID" value="NZ_CP041617.1"/>
</dbReference>
<organism evidence="11 12">
    <name type="scientific">Campylobacter vulpis</name>
    <dbReference type="NCBI Taxonomy" id="1655500"/>
    <lineage>
        <taxon>Bacteria</taxon>
        <taxon>Pseudomonadati</taxon>
        <taxon>Campylobacterota</taxon>
        <taxon>Epsilonproteobacteria</taxon>
        <taxon>Campylobacterales</taxon>
        <taxon>Campylobacteraceae</taxon>
        <taxon>Campylobacter</taxon>
    </lineage>
</organism>
<comment type="caution">
    <text evidence="11">The sequence shown here is derived from an EMBL/GenBank/DDBJ whole genome shotgun (WGS) entry which is preliminary data.</text>
</comment>
<dbReference type="EMBL" id="VJYU01000009">
    <property type="protein sequence ID" value="MBS4240935.1"/>
    <property type="molecule type" value="Genomic_DNA"/>
</dbReference>
<dbReference type="Pfam" id="PF01678">
    <property type="entry name" value="DAP_epimerase"/>
    <property type="match status" value="2"/>
</dbReference>
<dbReference type="InterPro" id="IPR001653">
    <property type="entry name" value="DAP_epimerase_DapF"/>
</dbReference>
<evidence type="ECO:0000256" key="8">
    <source>
        <dbReference type="HAMAP-Rule" id="MF_00197"/>
    </source>
</evidence>
<dbReference type="GO" id="GO:0008837">
    <property type="term" value="F:diaminopimelate epimerase activity"/>
    <property type="evidence" value="ECO:0007669"/>
    <property type="project" value="UniProtKB-UniRule"/>
</dbReference>
<reference evidence="11" key="1">
    <citation type="submission" date="2015-06" db="EMBL/GenBank/DDBJ databases">
        <authorList>
            <person name="Hoefler B.C."/>
            <person name="Straight P.D."/>
        </authorList>
    </citation>
    <scope>NUCLEOTIDE SEQUENCE [LARGE SCALE GENOMIC DNA]</scope>
    <source>
        <strain evidence="11">73/13</strain>
    </source>
</reference>
<dbReference type="PROSITE" id="PS01326">
    <property type="entry name" value="DAP_EPIMERASE"/>
    <property type="match status" value="1"/>
</dbReference>
<feature type="active site" description="Proton acceptor" evidence="8">
    <location>
        <position position="192"/>
    </location>
</feature>
<comment type="subunit">
    <text evidence="8">Homodimer.</text>
</comment>
<keyword evidence="13" id="KW-1185">Reference proteome</keyword>
<feature type="binding site" evidence="8">
    <location>
        <position position="60"/>
    </location>
    <ligand>
        <name>substrate</name>
    </ligand>
</feature>
<dbReference type="PANTHER" id="PTHR31689">
    <property type="entry name" value="DIAMINOPIMELATE EPIMERASE, CHLOROPLASTIC"/>
    <property type="match status" value="1"/>
</dbReference>
<evidence type="ECO:0000313" key="10">
    <source>
        <dbReference type="EMBL" id="MBS4240935.1"/>
    </source>
</evidence>
<evidence type="ECO:0000313" key="13">
    <source>
        <dbReference type="Proteomes" id="UP000811399"/>
    </source>
</evidence>
<dbReference type="PANTHER" id="PTHR31689:SF0">
    <property type="entry name" value="DIAMINOPIMELATE EPIMERASE"/>
    <property type="match status" value="1"/>
</dbReference>
<reference evidence="10 13" key="4">
    <citation type="journal article" date="2021" name="Syst. Appl. Microbiol.">
        <title>nCampylobacter vulpis sp. nov. isolated from wild red foxes.</title>
        <authorList>
            <person name="Parisi A."/>
            <person name="Chiara M."/>
            <person name="Caffara M."/>
            <person name="Mion D."/>
            <person name="Miller W.G."/>
            <person name="Caruso M."/>
            <person name="Manzari C."/>
            <person name="Florio D."/>
            <person name="Capozzi L."/>
            <person name="D'Erchia A.M."/>
            <person name="Manzulli V."/>
            <person name="Zanoni R.G."/>
        </authorList>
    </citation>
    <scope>NUCLEOTIDE SEQUENCE [LARGE SCALE GENOMIC DNA]</scope>
    <source>
        <strain evidence="10 13">52/13</strain>
    </source>
</reference>
<evidence type="ECO:0000313" key="11">
    <source>
        <dbReference type="EMBL" id="PHY89505.1"/>
    </source>
</evidence>
<feature type="binding site" evidence="8">
    <location>
        <begin position="182"/>
        <end position="183"/>
    </location>
    <ligand>
        <name>substrate</name>
    </ligand>
</feature>
<reference evidence="10" key="3">
    <citation type="submission" date="2019-07" db="EMBL/GenBank/DDBJ databases">
        <authorList>
            <person name="Miller W.G."/>
        </authorList>
    </citation>
    <scope>NUCLEOTIDE SEQUENCE</scope>
    <source>
        <strain evidence="10">52/13</strain>
    </source>
</reference>
<reference evidence="12" key="2">
    <citation type="submission" date="2015-06" db="EMBL/GenBank/DDBJ databases">
        <authorList>
            <person name="Parisi A."/>
            <person name="Chiara M."/>
            <person name="Florio D."/>
            <person name="Miccolupo A."/>
            <person name="Manzari C."/>
            <person name="Mion D."/>
            <person name="Caruso M."/>
            <person name="D'erchia A.M."/>
            <person name="Zanoni R."/>
        </authorList>
    </citation>
    <scope>NUCLEOTIDE SEQUENCE [LARGE SCALE GENOMIC DNA]</scope>
    <source>
        <strain evidence="12">73/13</strain>
    </source>
</reference>
<dbReference type="Gene3D" id="3.10.310.10">
    <property type="entry name" value="Diaminopimelate Epimerase, Chain A, domain 1"/>
    <property type="match status" value="2"/>
</dbReference>
<evidence type="ECO:0000313" key="12">
    <source>
        <dbReference type="Proteomes" id="UP000237472"/>
    </source>
</evidence>
<feature type="site" description="Could be important to modulate the pK values of the two catalytic cysteine residues" evidence="8">
    <location>
        <position position="138"/>
    </location>
</feature>
<comment type="function">
    <text evidence="8">Catalyzes the stereoinversion of LL-2,6-diaminopimelate (L,L-DAP) to meso-diaminopimelate (meso-DAP), a precursor of L-lysine and an essential component of the bacterial peptidoglycan.</text>
</comment>
<dbReference type="UniPathway" id="UPA00034">
    <property type="reaction ID" value="UER00025"/>
</dbReference>
<feature type="site" description="Could be important to modulate the pK values of the two catalytic cysteine residues" evidence="8">
    <location>
        <position position="182"/>
    </location>
</feature>
<dbReference type="HAMAP" id="MF_00197">
    <property type="entry name" value="DAP_epimerase"/>
    <property type="match status" value="1"/>
</dbReference>
<evidence type="ECO:0000256" key="3">
    <source>
        <dbReference type="ARBA" id="ARBA00013080"/>
    </source>
</evidence>
<dbReference type="OrthoDB" id="9805408at2"/>
<protein>
    <recommendedName>
        <fullName evidence="3 8">Diaminopimelate epimerase</fullName>
        <shortName evidence="8">DAP epimerase</shortName>
        <ecNumber evidence="3 8">5.1.1.7</ecNumber>
    </recommendedName>
    <alternativeName>
        <fullName evidence="8">PLP-independent amino acid racemase</fullName>
    </alternativeName>
</protein>
<feature type="active site" description="Proton donor" evidence="8">
    <location>
        <position position="69"/>
    </location>
</feature>
<evidence type="ECO:0000256" key="1">
    <source>
        <dbReference type="ARBA" id="ARBA00005196"/>
    </source>
</evidence>
<evidence type="ECO:0000256" key="5">
    <source>
        <dbReference type="ARBA" id="ARBA00023154"/>
    </source>
</evidence>
<comment type="subcellular location">
    <subcellularLocation>
        <location evidence="8">Cytoplasm</location>
    </subcellularLocation>
</comment>
<proteinExistence type="inferred from homology"/>